<dbReference type="EMBL" id="CP032509">
    <property type="protein sequence ID" value="AZN72292.1"/>
    <property type="molecule type" value="Genomic_DNA"/>
</dbReference>
<evidence type="ECO:0000259" key="1">
    <source>
        <dbReference type="PROSITE" id="PS50883"/>
    </source>
</evidence>
<sequence length="326" mass="36448">MRYQAALRSADARPLPLRRMARKEKICRCLEIAPVAPRRIYIRRRYFMQLQRNFRALPLINALWLIGRGAFMGINCTGCRDGSDLDVAFSMAFQPIIDISTGDVFAHEALVRGLSGEGAGHVLGQIKDHNRYAFDQQCRVKAIELAATLFDRQAPTKLSINFMPNAVYEPRACIRVTLATAMKTGFPLDRIIFEFTEDERLDTAHVLHILRTYRDMGFKTAIDDFGAGHAGLALLSQFQPDIVKLDMELIRDIDTNPVKRTIVRHTLAMLNDLGVVPLCEGVETTGELKVLRDLGVRLVQGYVLARPTFESLAATAELDGLFATAA</sequence>
<dbReference type="KEGG" id="abaw:D5400_14300"/>
<dbReference type="Gene3D" id="3.20.20.450">
    <property type="entry name" value="EAL domain"/>
    <property type="match status" value="1"/>
</dbReference>
<dbReference type="SUPFAM" id="SSF141868">
    <property type="entry name" value="EAL domain-like"/>
    <property type="match status" value="1"/>
</dbReference>
<evidence type="ECO:0000313" key="3">
    <source>
        <dbReference type="Proteomes" id="UP000268192"/>
    </source>
</evidence>
<accession>A0A3Q8XRC6</accession>
<feature type="domain" description="EAL" evidence="1">
    <location>
        <begin position="72"/>
        <end position="321"/>
    </location>
</feature>
<name>A0A3Q8XRC6_9HYPH</name>
<proteinExistence type="predicted"/>
<dbReference type="SMART" id="SM00052">
    <property type="entry name" value="EAL"/>
    <property type="match status" value="1"/>
</dbReference>
<organism evidence="2 3">
    <name type="scientific">Georhizobium profundi</name>
    <dbReference type="NCBI Taxonomy" id="2341112"/>
    <lineage>
        <taxon>Bacteria</taxon>
        <taxon>Pseudomonadati</taxon>
        <taxon>Pseudomonadota</taxon>
        <taxon>Alphaproteobacteria</taxon>
        <taxon>Hyphomicrobiales</taxon>
        <taxon>Rhizobiaceae</taxon>
        <taxon>Georhizobium</taxon>
    </lineage>
</organism>
<dbReference type="OrthoDB" id="1673646at2"/>
<dbReference type="GO" id="GO:0071111">
    <property type="term" value="F:cyclic-guanylate-specific phosphodiesterase activity"/>
    <property type="evidence" value="ECO:0007669"/>
    <property type="project" value="InterPro"/>
</dbReference>
<dbReference type="PROSITE" id="PS50883">
    <property type="entry name" value="EAL"/>
    <property type="match status" value="1"/>
</dbReference>
<dbReference type="AlphaFoldDB" id="A0A3Q8XRC6"/>
<evidence type="ECO:0000313" key="2">
    <source>
        <dbReference type="EMBL" id="AZN72292.1"/>
    </source>
</evidence>
<dbReference type="CDD" id="cd01948">
    <property type="entry name" value="EAL"/>
    <property type="match status" value="1"/>
</dbReference>
<dbReference type="InterPro" id="IPR050706">
    <property type="entry name" value="Cyclic-di-GMP_PDE-like"/>
</dbReference>
<dbReference type="InterPro" id="IPR001633">
    <property type="entry name" value="EAL_dom"/>
</dbReference>
<dbReference type="PANTHER" id="PTHR33121:SF15">
    <property type="entry name" value="BLUE LIGHT- AND TEMPERATURE-REGULATED ANTIREPRESSOR BLUF"/>
    <property type="match status" value="1"/>
</dbReference>
<gene>
    <name evidence="2" type="ORF">D5400_14300</name>
</gene>
<dbReference type="PANTHER" id="PTHR33121">
    <property type="entry name" value="CYCLIC DI-GMP PHOSPHODIESTERASE PDEF"/>
    <property type="match status" value="1"/>
</dbReference>
<protein>
    <submittedName>
        <fullName evidence="2">EAL domain-containing protein</fullName>
    </submittedName>
</protein>
<keyword evidence="3" id="KW-1185">Reference proteome</keyword>
<reference evidence="2 3" key="1">
    <citation type="submission" date="2018-09" db="EMBL/GenBank/DDBJ databases">
        <title>Marinorhizobium profundi gen. nov., sp. nov., isolated from a deep-sea sediment sample from the New Britain Trench and proposal of Marinorhizobiaceae fam. nov. in the order Rhizobiales of the class Alphaproteobacteria.</title>
        <authorList>
            <person name="Cao J."/>
        </authorList>
    </citation>
    <scope>NUCLEOTIDE SEQUENCE [LARGE SCALE GENOMIC DNA]</scope>
    <source>
        <strain evidence="2 3">WS11</strain>
    </source>
</reference>
<dbReference type="Proteomes" id="UP000268192">
    <property type="component" value="Chromosome"/>
</dbReference>
<dbReference type="InterPro" id="IPR035919">
    <property type="entry name" value="EAL_sf"/>
</dbReference>
<dbReference type="Pfam" id="PF00563">
    <property type="entry name" value="EAL"/>
    <property type="match status" value="1"/>
</dbReference>